<keyword evidence="5" id="KW-1185">Reference proteome</keyword>
<evidence type="ECO:0000256" key="2">
    <source>
        <dbReference type="ARBA" id="ARBA00022643"/>
    </source>
</evidence>
<evidence type="ECO:0000256" key="1">
    <source>
        <dbReference type="ARBA" id="ARBA00022630"/>
    </source>
</evidence>
<dbReference type="EMBL" id="JAATEL010000030">
    <property type="protein sequence ID" value="NJP16990.1"/>
    <property type="molecule type" value="Genomic_DNA"/>
</dbReference>
<proteinExistence type="predicted"/>
<protein>
    <submittedName>
        <fullName evidence="4">Nitronate monooxygenase</fullName>
    </submittedName>
</protein>
<dbReference type="CDD" id="cd04730">
    <property type="entry name" value="NPD_like"/>
    <property type="match status" value="1"/>
</dbReference>
<dbReference type="PANTHER" id="PTHR32332:SF31">
    <property type="entry name" value="2-NITROPROPANE DIOXYGENASE FAMILY, PUTATIVE (AFU_ORTHOLOGUE AFUA_2G09850)-RELATED"/>
    <property type="match status" value="1"/>
</dbReference>
<organism evidence="4 5">
    <name type="scientific">Streptomyces thermoviolaceus subsp. thermoviolaceus</name>
    <dbReference type="NCBI Taxonomy" id="66860"/>
    <lineage>
        <taxon>Bacteria</taxon>
        <taxon>Bacillati</taxon>
        <taxon>Actinomycetota</taxon>
        <taxon>Actinomycetes</taxon>
        <taxon>Kitasatosporales</taxon>
        <taxon>Streptomycetaceae</taxon>
        <taxon>Streptomyces</taxon>
    </lineage>
</organism>
<dbReference type="PANTHER" id="PTHR32332">
    <property type="entry name" value="2-NITROPROPANE DIOXYGENASE"/>
    <property type="match status" value="1"/>
</dbReference>
<dbReference type="InterPro" id="IPR013785">
    <property type="entry name" value="Aldolase_TIM"/>
</dbReference>
<gene>
    <name evidence="4" type="ORF">HCJ95_22600</name>
</gene>
<evidence type="ECO:0000256" key="3">
    <source>
        <dbReference type="ARBA" id="ARBA00023002"/>
    </source>
</evidence>
<dbReference type="InterPro" id="IPR004136">
    <property type="entry name" value="NMO"/>
</dbReference>
<keyword evidence="3" id="KW-0560">Oxidoreductase</keyword>
<name>A0ABX0YWG9_STRTL</name>
<reference evidence="4 5" key="1">
    <citation type="submission" date="2020-03" db="EMBL/GenBank/DDBJ databases">
        <title>WGS of actinomycetes isolated from Thailand.</title>
        <authorList>
            <person name="Thawai C."/>
        </authorList>
    </citation>
    <scope>NUCLEOTIDE SEQUENCE [LARGE SCALE GENOMIC DNA]</scope>
    <source>
        <strain evidence="4 5">NBRC 13905</strain>
    </source>
</reference>
<dbReference type="SUPFAM" id="SSF51412">
    <property type="entry name" value="Inosine monophosphate dehydrogenase (IMPDH)"/>
    <property type="match status" value="1"/>
</dbReference>
<dbReference type="Gene3D" id="3.20.20.70">
    <property type="entry name" value="Aldolase class I"/>
    <property type="match status" value="1"/>
</dbReference>
<sequence>MGPPVPKTETARAENRRRNVISTKLTELLGIDHPVICAPMGSVAGARLATAVTRAGGLGLVGVSYGDAAFIDEHMARAAQDGGVWGAGCVMFTFDQRPGLWDKVLGYAPPVVALSFGDFDQIRRYVSSAAASGAHVVVQVHDTEQAVVAVEAGASVLVAQGAEAGGHHKTLATLPLVPAVLDAVEGAVPVVAAGGFADGRGLAAALALGADGVMMGTRFALTEESLATEGFKKTLVSASATDTVNTRAFDVVRGIPWDEVYQARSVSNDFTREWTGRDAELAARRAEIEPRWTAAVARDDTSQRALFAGEVLDLVRDVRPAADVVHRTVTEAEDVLRRLATRVTP</sequence>
<dbReference type="SMART" id="SM01240">
    <property type="entry name" value="IMPDH"/>
    <property type="match status" value="1"/>
</dbReference>
<comment type="caution">
    <text evidence="4">The sequence shown here is derived from an EMBL/GenBank/DDBJ whole genome shotgun (WGS) entry which is preliminary data.</text>
</comment>
<keyword evidence="1" id="KW-0285">Flavoprotein</keyword>
<keyword evidence="4" id="KW-0503">Monooxygenase</keyword>
<keyword evidence="2" id="KW-0288">FMN</keyword>
<evidence type="ECO:0000313" key="5">
    <source>
        <dbReference type="Proteomes" id="UP000635996"/>
    </source>
</evidence>
<dbReference type="Proteomes" id="UP000635996">
    <property type="component" value="Unassembled WGS sequence"/>
</dbReference>
<evidence type="ECO:0000313" key="4">
    <source>
        <dbReference type="EMBL" id="NJP16990.1"/>
    </source>
</evidence>
<dbReference type="Pfam" id="PF03060">
    <property type="entry name" value="NMO"/>
    <property type="match status" value="2"/>
</dbReference>
<accession>A0ABX0YWG9</accession>
<dbReference type="GO" id="GO:0004497">
    <property type="term" value="F:monooxygenase activity"/>
    <property type="evidence" value="ECO:0007669"/>
    <property type="project" value="UniProtKB-KW"/>
</dbReference>